<accession>A0A7J7Y024</accession>
<proteinExistence type="predicted"/>
<dbReference type="Proteomes" id="UP000527355">
    <property type="component" value="Unassembled WGS sequence"/>
</dbReference>
<dbReference type="EMBL" id="JABWUV010000005">
    <property type="protein sequence ID" value="KAF6355165.1"/>
    <property type="molecule type" value="Genomic_DNA"/>
</dbReference>
<reference evidence="1 2" key="1">
    <citation type="journal article" date="2020" name="Nature">
        <title>Six reference-quality genomes reveal evolution of bat adaptations.</title>
        <authorList>
            <person name="Jebb D."/>
            <person name="Huang Z."/>
            <person name="Pippel M."/>
            <person name="Hughes G.M."/>
            <person name="Lavrichenko K."/>
            <person name="Devanna P."/>
            <person name="Winkler S."/>
            <person name="Jermiin L.S."/>
            <person name="Skirmuntt E.C."/>
            <person name="Katzourakis A."/>
            <person name="Burkitt-Gray L."/>
            <person name="Ray D.A."/>
            <person name="Sullivan K.A.M."/>
            <person name="Roscito J.G."/>
            <person name="Kirilenko B.M."/>
            <person name="Davalos L.M."/>
            <person name="Corthals A.P."/>
            <person name="Power M.L."/>
            <person name="Jones G."/>
            <person name="Ransome R.D."/>
            <person name="Dechmann D.K.N."/>
            <person name="Locatelli A.G."/>
            <person name="Puechmaille S.J."/>
            <person name="Fedrigo O."/>
            <person name="Jarvis E.D."/>
            <person name="Hiller M."/>
            <person name="Vernes S.C."/>
            <person name="Myers E.W."/>
            <person name="Teeling E.C."/>
        </authorList>
    </citation>
    <scope>NUCLEOTIDE SEQUENCE [LARGE SCALE GENOMIC DNA]</scope>
    <source>
        <strain evidence="1">MMyoMyo1</strain>
        <tissue evidence="1">Flight muscle</tissue>
    </source>
</reference>
<evidence type="ECO:0000313" key="1">
    <source>
        <dbReference type="EMBL" id="KAF6355165.1"/>
    </source>
</evidence>
<name>A0A7J7Y024_MYOMY</name>
<dbReference type="AlphaFoldDB" id="A0A7J7Y024"/>
<gene>
    <name evidence="1" type="ORF">mMyoMyo1_011364</name>
</gene>
<protein>
    <submittedName>
        <fullName evidence="1">Uncharacterized protein</fullName>
    </submittedName>
</protein>
<evidence type="ECO:0000313" key="2">
    <source>
        <dbReference type="Proteomes" id="UP000527355"/>
    </source>
</evidence>
<organism evidence="1 2">
    <name type="scientific">Myotis myotis</name>
    <name type="common">Greater mouse-eared bat</name>
    <name type="synonym">Vespertilio myotis</name>
    <dbReference type="NCBI Taxonomy" id="51298"/>
    <lineage>
        <taxon>Eukaryota</taxon>
        <taxon>Metazoa</taxon>
        <taxon>Chordata</taxon>
        <taxon>Craniata</taxon>
        <taxon>Vertebrata</taxon>
        <taxon>Euteleostomi</taxon>
        <taxon>Mammalia</taxon>
        <taxon>Eutheria</taxon>
        <taxon>Laurasiatheria</taxon>
        <taxon>Chiroptera</taxon>
        <taxon>Yangochiroptera</taxon>
        <taxon>Vespertilionidae</taxon>
        <taxon>Myotis</taxon>
    </lineage>
</organism>
<keyword evidence="2" id="KW-1185">Reference proteome</keyword>
<comment type="caution">
    <text evidence="1">The sequence shown here is derived from an EMBL/GenBank/DDBJ whole genome shotgun (WGS) entry which is preliminary data.</text>
</comment>
<sequence>MPVKAAQMWEEKDLLHLVTLCCPTQLYKKLINCKAESLEQISLSAAWRWLSAAGRQRTKSLHGLKPAAAASNSSCQAGFTRAASPDLSKSLPGSHPFGTHTLCKLLCRSGFPGLETDLLLLGPRAVHADTRPRPSAQRHP</sequence>